<name>A0A977KYH9_9CYAN</name>
<organism evidence="1">
    <name type="scientific">Woronichinia naegeliana WA131</name>
    <dbReference type="NCBI Taxonomy" id="2824559"/>
    <lineage>
        <taxon>Bacteria</taxon>
        <taxon>Bacillati</taxon>
        <taxon>Cyanobacteriota</taxon>
        <taxon>Cyanophyceae</taxon>
        <taxon>Synechococcales</taxon>
        <taxon>Coelosphaeriaceae</taxon>
        <taxon>Woronichinia</taxon>
    </lineage>
</organism>
<reference evidence="1" key="1">
    <citation type="submission" date="2021-04" db="EMBL/GenBank/DDBJ databases">
        <title>Genome sequence of Woronichinia naegeliana from Washington state freshwater lake bloom.</title>
        <authorList>
            <person name="Dreher T.W."/>
        </authorList>
    </citation>
    <scope>NUCLEOTIDE SEQUENCE</scope>
    <source>
        <strain evidence="1">WA131</strain>
    </source>
</reference>
<protein>
    <submittedName>
        <fullName evidence="1">Tetratricopeptide repeat protein</fullName>
    </submittedName>
</protein>
<dbReference type="EMBL" id="CP073041">
    <property type="protein sequence ID" value="UXE62207.1"/>
    <property type="molecule type" value="Genomic_DNA"/>
</dbReference>
<dbReference type="KEGG" id="wna:KA717_05025"/>
<evidence type="ECO:0000313" key="1">
    <source>
        <dbReference type="EMBL" id="UXE62207.1"/>
    </source>
</evidence>
<dbReference type="SUPFAM" id="SSF48452">
    <property type="entry name" value="TPR-like"/>
    <property type="match status" value="1"/>
</dbReference>
<dbReference type="InterPro" id="IPR011990">
    <property type="entry name" value="TPR-like_helical_dom_sf"/>
</dbReference>
<sequence length="51" mass="5727">MELQIEKKIEDYQGAITDYDQAIKLNPSDADAYISRRLAKKNLGDNQGAIT</sequence>
<dbReference type="Proteomes" id="UP001065613">
    <property type="component" value="Chromosome"/>
</dbReference>
<dbReference type="AlphaFoldDB" id="A0A977KYH9"/>
<gene>
    <name evidence="1" type="ORF">KA717_05025</name>
</gene>
<dbReference type="Pfam" id="PF13414">
    <property type="entry name" value="TPR_11"/>
    <property type="match status" value="1"/>
</dbReference>
<proteinExistence type="predicted"/>
<accession>A0A977KYH9</accession>
<dbReference type="Gene3D" id="1.25.40.10">
    <property type="entry name" value="Tetratricopeptide repeat domain"/>
    <property type="match status" value="1"/>
</dbReference>